<evidence type="ECO:0000256" key="9">
    <source>
        <dbReference type="ARBA" id="ARBA00059551"/>
    </source>
</evidence>
<reference evidence="13" key="1">
    <citation type="submission" date="2025-08" db="UniProtKB">
        <authorList>
            <consortium name="RefSeq"/>
        </authorList>
    </citation>
    <scope>IDENTIFICATION</scope>
</reference>
<comment type="subcellular location">
    <subcellularLocation>
        <location evidence="2">Cytoplasm</location>
    </subcellularLocation>
    <subcellularLocation>
        <location evidence="1">Nucleus</location>
    </subcellularLocation>
</comment>
<dbReference type="AlphaFoldDB" id="A0A6P7LCM7"/>
<dbReference type="InterPro" id="IPR036069">
    <property type="entry name" value="DUF34/NIF3_sf"/>
</dbReference>
<feature type="binding site" evidence="11">
    <location>
        <position position="149"/>
    </location>
    <ligand>
        <name>a divalent metal cation</name>
        <dbReference type="ChEBI" id="CHEBI:60240"/>
        <label>1</label>
    </ligand>
</feature>
<evidence type="ECO:0000256" key="3">
    <source>
        <dbReference type="ARBA" id="ARBA00006964"/>
    </source>
</evidence>
<sequence length="430" mass="47082">MRLQSLLMLKGCRNLFWRFLPFTARVCARRSLITRSSASLLYHPPSTHSQSFLTSRQTSVLQHSTVRFSFTRSLCHSGHCSGLMELKEVLQVLEQLAPLSLAESWDNVGLLVEPSKPRPTKTILLTNDLTEAVMEEAENMNCDLLISYHPPLFRPVKRLVQKDWKQRLAIRAVEAGIAVFSPHTSWDSVKGGVNDWLVGGLGSGRVSVLNQAIADASHNHKLEFMVRSTEELNSILEEVKACDSGTTLHYSVNRSDSCGIHVSVTCSDSALTPSVQTLLKHTGTSQSLRILKLEKPPLLGHGQGRFSVLDNPVTIATAIQKIKSHLGLSHIRLALGVGKTPESSVWTVAVCAGSGASVLNGVKADLYLTGEMSHHEVLDAVAKGTSVILTDHSNSERGFLSVFRERLAVRLPETVTVVVSAHDRDPLEVV</sequence>
<dbReference type="GO" id="GO:0006355">
    <property type="term" value="P:regulation of DNA-templated transcription"/>
    <property type="evidence" value="ECO:0007669"/>
    <property type="project" value="UniProtKB-ARBA"/>
</dbReference>
<feature type="binding site" evidence="11">
    <location>
        <position position="396"/>
    </location>
    <ligand>
        <name>a divalent metal cation</name>
        <dbReference type="ChEBI" id="CHEBI:60240"/>
        <label>1</label>
    </ligand>
</feature>
<dbReference type="RefSeq" id="XP_028991214.1">
    <property type="nucleotide sequence ID" value="XM_029135381.3"/>
</dbReference>
<comment type="similarity">
    <text evidence="3">Belongs to the GTP cyclohydrolase I type 2/NIF3 family.</text>
</comment>
<keyword evidence="12" id="KW-1185">Reference proteome</keyword>
<dbReference type="PIRSF" id="PIRSF037490">
    <property type="entry name" value="UCP037490_NIF3_euk"/>
    <property type="match status" value="1"/>
</dbReference>
<dbReference type="GeneID" id="114846446"/>
<comment type="subunit">
    <text evidence="10">Homodimer. Interacts with COPS2. Interacts with THOC7.</text>
</comment>
<organism evidence="12 13">
    <name type="scientific">Betta splendens</name>
    <name type="common">Siamese fighting fish</name>
    <dbReference type="NCBI Taxonomy" id="158456"/>
    <lineage>
        <taxon>Eukaryota</taxon>
        <taxon>Metazoa</taxon>
        <taxon>Chordata</taxon>
        <taxon>Craniata</taxon>
        <taxon>Vertebrata</taxon>
        <taxon>Euteleostomi</taxon>
        <taxon>Actinopterygii</taxon>
        <taxon>Neopterygii</taxon>
        <taxon>Teleostei</taxon>
        <taxon>Neoteleostei</taxon>
        <taxon>Acanthomorphata</taxon>
        <taxon>Anabantaria</taxon>
        <taxon>Anabantiformes</taxon>
        <taxon>Anabantoidei</taxon>
        <taxon>Osphronemidae</taxon>
        <taxon>Betta</taxon>
    </lineage>
</organism>
<keyword evidence="6" id="KW-0597">Phosphoprotein</keyword>
<dbReference type="PANTHER" id="PTHR13799">
    <property type="entry name" value="NGG1 INTERACTING FACTOR 3"/>
    <property type="match status" value="1"/>
</dbReference>
<evidence type="ECO:0000256" key="2">
    <source>
        <dbReference type="ARBA" id="ARBA00004496"/>
    </source>
</evidence>
<dbReference type="Proteomes" id="UP000515150">
    <property type="component" value="Chromosome 19"/>
</dbReference>
<keyword evidence="8" id="KW-0539">Nucleus</keyword>
<evidence type="ECO:0000256" key="1">
    <source>
        <dbReference type="ARBA" id="ARBA00004123"/>
    </source>
</evidence>
<dbReference type="GO" id="GO:0005739">
    <property type="term" value="C:mitochondrion"/>
    <property type="evidence" value="ECO:0007669"/>
    <property type="project" value="TreeGrafter"/>
</dbReference>
<gene>
    <name evidence="13" type="primary">nif3l1</name>
</gene>
<dbReference type="GO" id="GO:0046872">
    <property type="term" value="F:metal ion binding"/>
    <property type="evidence" value="ECO:0007669"/>
    <property type="project" value="UniProtKB-KW"/>
</dbReference>
<dbReference type="KEGG" id="bspl:114846446"/>
<feature type="binding site" evidence="11">
    <location>
        <position position="392"/>
    </location>
    <ligand>
        <name>a divalent metal cation</name>
        <dbReference type="ChEBI" id="CHEBI:60240"/>
        <label>1</label>
    </ligand>
</feature>
<dbReference type="FunFam" id="3.40.1390.30:FF:000004">
    <property type="entry name" value="NIF3-like protein 1"/>
    <property type="match status" value="1"/>
</dbReference>
<dbReference type="Pfam" id="PF01784">
    <property type="entry name" value="DUF34_NIF3"/>
    <property type="match status" value="1"/>
</dbReference>
<evidence type="ECO:0000256" key="10">
    <source>
        <dbReference type="ARBA" id="ARBA00062046"/>
    </source>
</evidence>
<feature type="binding site" evidence="11">
    <location>
        <position position="187"/>
    </location>
    <ligand>
        <name>a divalent metal cation</name>
        <dbReference type="ChEBI" id="CHEBI:60240"/>
        <label>1</label>
    </ligand>
</feature>
<dbReference type="CTD" id="60491"/>
<evidence type="ECO:0000256" key="11">
    <source>
        <dbReference type="PIRSR" id="PIRSR602678-1"/>
    </source>
</evidence>
<evidence type="ECO:0000256" key="4">
    <source>
        <dbReference type="ARBA" id="ARBA00019069"/>
    </source>
</evidence>
<keyword evidence="11" id="KW-0479">Metal-binding</keyword>
<name>A0A6P7LCM7_BETSP</name>
<dbReference type="Gene3D" id="3.40.1390.30">
    <property type="entry name" value="NIF3 (NGG1p interacting factor 3)-like"/>
    <property type="match status" value="2"/>
</dbReference>
<evidence type="ECO:0000256" key="7">
    <source>
        <dbReference type="ARBA" id="ARBA00022990"/>
    </source>
</evidence>
<evidence type="ECO:0000256" key="6">
    <source>
        <dbReference type="ARBA" id="ARBA00022553"/>
    </source>
</evidence>
<evidence type="ECO:0000313" key="12">
    <source>
        <dbReference type="Proteomes" id="UP000515150"/>
    </source>
</evidence>
<dbReference type="GO" id="GO:0005634">
    <property type="term" value="C:nucleus"/>
    <property type="evidence" value="ECO:0007669"/>
    <property type="project" value="UniProtKB-SubCell"/>
</dbReference>
<keyword evidence="7" id="KW-0007">Acetylation</keyword>
<dbReference type="NCBIfam" id="TIGR00486">
    <property type="entry name" value="YbgI_SA1388"/>
    <property type="match status" value="1"/>
</dbReference>
<dbReference type="FunFam" id="3.40.1390.30:FF:000001">
    <property type="entry name" value="GTP cyclohydrolase 1 type 2"/>
    <property type="match status" value="1"/>
</dbReference>
<dbReference type="InParanoid" id="A0A6P7LCM7"/>
<protein>
    <recommendedName>
        <fullName evidence="4">NIF3-like protein 1</fullName>
    </recommendedName>
</protein>
<dbReference type="OrthoDB" id="3345469at2759"/>
<proteinExistence type="inferred from homology"/>
<dbReference type="InterPro" id="IPR017222">
    <property type="entry name" value="DUF34/NIF3_animal"/>
</dbReference>
<dbReference type="InterPro" id="IPR002678">
    <property type="entry name" value="DUF34/NIF3"/>
</dbReference>
<evidence type="ECO:0000256" key="8">
    <source>
        <dbReference type="ARBA" id="ARBA00023242"/>
    </source>
</evidence>
<keyword evidence="5" id="KW-0963">Cytoplasm</keyword>
<comment type="function">
    <text evidence="9">May function as a transcriptional corepressor through its interaction with COPS2, negatively regulating the expression of genes involved in neuronal differentiation.</text>
</comment>
<dbReference type="PANTHER" id="PTHR13799:SF13">
    <property type="entry name" value="NIF3-LIKE PROTEIN 1"/>
    <property type="match status" value="1"/>
</dbReference>
<evidence type="ECO:0000256" key="5">
    <source>
        <dbReference type="ARBA" id="ARBA00022490"/>
    </source>
</evidence>
<dbReference type="SUPFAM" id="SSF102705">
    <property type="entry name" value="NIF3 (NGG1p interacting factor 3)-like"/>
    <property type="match status" value="1"/>
</dbReference>
<evidence type="ECO:0000313" key="13">
    <source>
        <dbReference type="RefSeq" id="XP_028991214.1"/>
    </source>
</evidence>
<accession>A0A6P7LCM7</accession>